<dbReference type="AlphaFoldDB" id="A0A1H4UFE5"/>
<accession>A0A1H4UFE5</accession>
<feature type="region of interest" description="Disordered" evidence="1">
    <location>
        <begin position="299"/>
        <end position="324"/>
    </location>
</feature>
<protein>
    <submittedName>
        <fullName evidence="2">Uncharacterized protein</fullName>
    </submittedName>
</protein>
<reference evidence="3" key="1">
    <citation type="submission" date="2016-10" db="EMBL/GenBank/DDBJ databases">
        <authorList>
            <person name="Varghese N."/>
            <person name="Submissions S."/>
        </authorList>
    </citation>
    <scope>NUCLEOTIDE SEQUENCE [LARGE SCALE GENOMIC DNA]</scope>
    <source>
        <strain evidence="3">DSM 44234</strain>
    </source>
</reference>
<evidence type="ECO:0000256" key="1">
    <source>
        <dbReference type="SAM" id="MobiDB-lite"/>
    </source>
</evidence>
<dbReference type="Proteomes" id="UP000182241">
    <property type="component" value="Unassembled WGS sequence"/>
</dbReference>
<dbReference type="EMBL" id="FNSA01000003">
    <property type="protein sequence ID" value="SEC67447.1"/>
    <property type="molecule type" value="Genomic_DNA"/>
</dbReference>
<organism evidence="2 3">
    <name type="scientific">Tsukamurella tyrosinosolvens</name>
    <dbReference type="NCBI Taxonomy" id="57704"/>
    <lineage>
        <taxon>Bacteria</taxon>
        <taxon>Bacillati</taxon>
        <taxon>Actinomycetota</taxon>
        <taxon>Actinomycetes</taxon>
        <taxon>Mycobacteriales</taxon>
        <taxon>Tsukamurellaceae</taxon>
        <taxon>Tsukamurella</taxon>
    </lineage>
</organism>
<sequence length="324" mass="35643">MSQESTDRVLAAIDVAMEEQSIDDLVDWQLSKHDERSGYDWNVNQPTCGHCGRDEHHLAITERIERMRLRGEFEPDYTYAEDDSAILCPGSFVPGPAGFRRAHHTSFSPIFIGLRLDDGAPAGYDPFALTSEVIDQALTVNGIPNDPALRGQWQQLLSGIIDEFIEFMHRSRGSMIMDDAWELVSRFDADSRRGSRGLYQQAPAAPRPADNFRVTLFGRGGIAVRLPRCCASEPVPASEGFAFTLAAVDEGAGFGAASALAAGGRVVIEDRRDARRRIGGTLDTWTEHEDGTATITVRSARRSLPAAPAAPADRTRRAHERPWP</sequence>
<feature type="compositionally biased region" description="Low complexity" evidence="1">
    <location>
        <begin position="302"/>
        <end position="312"/>
    </location>
</feature>
<dbReference type="RefSeq" id="WP_068741717.1">
    <property type="nucleotide sequence ID" value="NZ_FNSA01000003.1"/>
</dbReference>
<keyword evidence="3" id="KW-1185">Reference proteome</keyword>
<proteinExistence type="predicted"/>
<name>A0A1H4UFE5_TSUTY</name>
<dbReference type="OrthoDB" id="4552871at2"/>
<gene>
    <name evidence="2" type="ORF">SAMN04489793_2883</name>
</gene>
<evidence type="ECO:0000313" key="3">
    <source>
        <dbReference type="Proteomes" id="UP000182241"/>
    </source>
</evidence>
<evidence type="ECO:0000313" key="2">
    <source>
        <dbReference type="EMBL" id="SEC67447.1"/>
    </source>
</evidence>
<dbReference type="STRING" id="57704.SAMN04489793_2883"/>